<comment type="similarity">
    <text evidence="1 4">Belongs to the inositol phosphokinase (IPK) family.</text>
</comment>
<dbReference type="InterPro" id="IPR005522">
    <property type="entry name" value="IPK"/>
</dbReference>
<protein>
    <recommendedName>
        <fullName evidence="4">Kinase</fullName>
        <ecNumber evidence="4">2.7.-.-</ecNumber>
    </recommendedName>
</protein>
<evidence type="ECO:0000313" key="6">
    <source>
        <dbReference type="WBParaSite" id="sdigi.contig43.g2723.t1"/>
    </source>
</evidence>
<keyword evidence="5" id="KW-1185">Reference proteome</keyword>
<evidence type="ECO:0000256" key="4">
    <source>
        <dbReference type="RuleBase" id="RU363090"/>
    </source>
</evidence>
<dbReference type="EC" id="2.7.-.-" evidence="4"/>
<evidence type="ECO:0000256" key="3">
    <source>
        <dbReference type="ARBA" id="ARBA00022777"/>
    </source>
</evidence>
<dbReference type="SUPFAM" id="SSF56104">
    <property type="entry name" value="SAICAR synthase-like"/>
    <property type="match status" value="1"/>
</dbReference>
<keyword evidence="3 4" id="KW-0418">Kinase</keyword>
<accession>A0A915PXR7</accession>
<name>A0A915PXR7_9BILA</name>
<dbReference type="AlphaFoldDB" id="A0A915PXR7"/>
<dbReference type="Proteomes" id="UP000887581">
    <property type="component" value="Unplaced"/>
</dbReference>
<dbReference type="InterPro" id="IPR038286">
    <property type="entry name" value="IPK_sf"/>
</dbReference>
<reference evidence="6" key="1">
    <citation type="submission" date="2022-11" db="UniProtKB">
        <authorList>
            <consortium name="WormBaseParasite"/>
        </authorList>
    </citation>
    <scope>IDENTIFICATION</scope>
</reference>
<dbReference type="GO" id="GO:0005634">
    <property type="term" value="C:nucleus"/>
    <property type="evidence" value="ECO:0007669"/>
    <property type="project" value="TreeGrafter"/>
</dbReference>
<dbReference type="Pfam" id="PF03770">
    <property type="entry name" value="IPK"/>
    <property type="match status" value="1"/>
</dbReference>
<dbReference type="GO" id="GO:0032958">
    <property type="term" value="P:inositol phosphate biosynthetic process"/>
    <property type="evidence" value="ECO:0007669"/>
    <property type="project" value="InterPro"/>
</dbReference>
<dbReference type="PANTHER" id="PTHR12400">
    <property type="entry name" value="INOSITOL POLYPHOSPHATE KINASE"/>
    <property type="match status" value="1"/>
</dbReference>
<dbReference type="GO" id="GO:0046854">
    <property type="term" value="P:phosphatidylinositol phosphate biosynthetic process"/>
    <property type="evidence" value="ECO:0007669"/>
    <property type="project" value="TreeGrafter"/>
</dbReference>
<dbReference type="PANTHER" id="PTHR12400:SF26">
    <property type="entry name" value="KINASE"/>
    <property type="match status" value="1"/>
</dbReference>
<dbReference type="GO" id="GO:0005737">
    <property type="term" value="C:cytoplasm"/>
    <property type="evidence" value="ECO:0007669"/>
    <property type="project" value="TreeGrafter"/>
</dbReference>
<proteinExistence type="inferred from homology"/>
<dbReference type="WBParaSite" id="sdigi.contig43.g2723.t1">
    <property type="protein sequence ID" value="sdigi.contig43.g2723.t1"/>
    <property type="gene ID" value="sdigi.contig43.g2723"/>
</dbReference>
<keyword evidence="2 4" id="KW-0808">Transferase</keyword>
<sequence length="578" mass="65764">MTELSEAQLNEPFICLIRLNGNWPQPSRRTESQLLATSSTLHLVSEETKLDPQQLDECSKRTRGVKFERFSKYRNTSEDYLAPMNSLKGSTVSDFEQQRRNRISYGTDNHNASDNLFLYSHLGQHSIPQANRCFTFPRLPLTPESSSDVNSESNPNCQLESYDVLQTGKLTRISRSSSSNSEKKCRNTKLVQAERFKKRKRKLEARNRGYKSAADTVVSRTDYFADLIQKISSPVLQMVRRSSRKSEYKIADVAETQKSAVEKLALGSVDTMAVTAVPLDCWLKERLKRWVQLSGHEGSMSVLFSSGFLSSYLPAGTIVPATDKTLWKRRSCNSYNEGDAYRSLMNDPALQPFVPRYYREVEYKNESFIEIEDLTTLFDDPAIMDIKMGTRTFLESDVNSTTARSDLYAKMVSLNPYEPTEEEHAAKAVTKTRYMQFREKESSSGTLGYRIEAAKMPGGVLQKGFKKMKTRGDISAALLAFFGQQLSTAGLCILRRLKRLREAAQKSLFFRTHEVIGSSLLLMYDATYANVWMIDFAKSIPVEIDSINHRQEWVCGNHEDGYFIGLDNLIEILEELVL</sequence>
<evidence type="ECO:0000313" key="5">
    <source>
        <dbReference type="Proteomes" id="UP000887581"/>
    </source>
</evidence>
<dbReference type="GO" id="GO:0000828">
    <property type="term" value="F:inositol hexakisphosphate kinase activity"/>
    <property type="evidence" value="ECO:0007669"/>
    <property type="project" value="TreeGrafter"/>
</dbReference>
<dbReference type="Gene3D" id="3.30.470.160">
    <property type="entry name" value="Inositol polyphosphate kinase"/>
    <property type="match status" value="1"/>
</dbReference>
<evidence type="ECO:0000256" key="2">
    <source>
        <dbReference type="ARBA" id="ARBA00022679"/>
    </source>
</evidence>
<evidence type="ECO:0000256" key="1">
    <source>
        <dbReference type="ARBA" id="ARBA00007374"/>
    </source>
</evidence>
<organism evidence="5 6">
    <name type="scientific">Setaria digitata</name>
    <dbReference type="NCBI Taxonomy" id="48799"/>
    <lineage>
        <taxon>Eukaryota</taxon>
        <taxon>Metazoa</taxon>
        <taxon>Ecdysozoa</taxon>
        <taxon>Nematoda</taxon>
        <taxon>Chromadorea</taxon>
        <taxon>Rhabditida</taxon>
        <taxon>Spirurina</taxon>
        <taxon>Spiruromorpha</taxon>
        <taxon>Filarioidea</taxon>
        <taxon>Setariidae</taxon>
        <taxon>Setaria</taxon>
    </lineage>
</organism>